<keyword evidence="1" id="KW-1133">Transmembrane helix</keyword>
<gene>
    <name evidence="2" type="ORF">FLO80_10965</name>
</gene>
<accession>A0A5A9ZCS9</accession>
<dbReference type="AlphaFoldDB" id="A0A5A9ZCS9"/>
<dbReference type="EMBL" id="VINQ01000007">
    <property type="protein sequence ID" value="KAA0914886.1"/>
    <property type="molecule type" value="Genomic_DNA"/>
</dbReference>
<evidence type="ECO:0000313" key="2">
    <source>
        <dbReference type="EMBL" id="KAA0914886.1"/>
    </source>
</evidence>
<sequence>MEGLTVGSVVSGIIASVLLLAIGYFFEKGRTYWATRHFRKIWHPYVSSPSAKVVLTTRSGPKVSSTPRVSLAEVRAFQNIEHISARIGVRFDLLESTIESSTLSQESIILLGGPIANNVAKHFWPEVEKRVPYAISLETQSISSANATYEPKEDADGLLSVDYSLVVKMRRNSGKFLFLFAGCHGFGTSGSTRIVSDPDLVRDLAKRVGDREFVAIVKSTINKGIVDAVEVVDAYNFA</sequence>
<protein>
    <recommendedName>
        <fullName evidence="4">S-layer protein C-terminal domain-containing protein</fullName>
    </recommendedName>
</protein>
<keyword evidence="3" id="KW-1185">Reference proteome</keyword>
<keyword evidence="1" id="KW-0812">Transmembrane</keyword>
<evidence type="ECO:0008006" key="4">
    <source>
        <dbReference type="Google" id="ProtNLM"/>
    </source>
</evidence>
<dbReference type="Proteomes" id="UP000325291">
    <property type="component" value="Unassembled WGS sequence"/>
</dbReference>
<name>A0A5A9ZCS9_9RHOB</name>
<keyword evidence="1" id="KW-0472">Membrane</keyword>
<feature type="transmembrane region" description="Helical" evidence="1">
    <location>
        <begin position="6"/>
        <end position="26"/>
    </location>
</feature>
<comment type="caution">
    <text evidence="2">The sequence shown here is derived from an EMBL/GenBank/DDBJ whole genome shotgun (WGS) entry which is preliminary data.</text>
</comment>
<reference evidence="2 3" key="1">
    <citation type="submission" date="2019-07" db="EMBL/GenBank/DDBJ databases">
        <title>Aquicoccus porphyridii gen. nov., sp. nov., isolated from a small marine red alga, Porphyridium marinum.</title>
        <authorList>
            <person name="Liu L."/>
        </authorList>
    </citation>
    <scope>NUCLEOTIDE SEQUENCE [LARGE SCALE GENOMIC DNA]</scope>
    <source>
        <strain evidence="2 3">L1 8-17</strain>
    </source>
</reference>
<organism evidence="2 3">
    <name type="scientific">Aquicoccus porphyridii</name>
    <dbReference type="NCBI Taxonomy" id="1852029"/>
    <lineage>
        <taxon>Bacteria</taxon>
        <taxon>Pseudomonadati</taxon>
        <taxon>Pseudomonadota</taxon>
        <taxon>Alphaproteobacteria</taxon>
        <taxon>Rhodobacterales</taxon>
        <taxon>Paracoccaceae</taxon>
        <taxon>Aquicoccus</taxon>
    </lineage>
</organism>
<evidence type="ECO:0000313" key="3">
    <source>
        <dbReference type="Proteomes" id="UP000325291"/>
    </source>
</evidence>
<dbReference type="RefSeq" id="WP_149187075.1">
    <property type="nucleotide sequence ID" value="NZ_VINQ01000007.1"/>
</dbReference>
<evidence type="ECO:0000256" key="1">
    <source>
        <dbReference type="SAM" id="Phobius"/>
    </source>
</evidence>
<proteinExistence type="predicted"/>